<proteinExistence type="predicted"/>
<sequence>MKTSVFIKLAMPGHALLWLSLPVLPHFHLKLLDALLPLREYDDLSLFLENEKKNNEK</sequence>
<comment type="caution">
    <text evidence="2">The sequence shown here is derived from an EMBL/GenBank/DDBJ whole genome shotgun (WGS) entry which is preliminary data.</text>
</comment>
<keyword evidence="1" id="KW-0732">Signal</keyword>
<evidence type="ECO:0000313" key="3">
    <source>
        <dbReference type="Proteomes" id="UP000235965"/>
    </source>
</evidence>
<keyword evidence="3" id="KW-1185">Reference proteome</keyword>
<dbReference type="EMBL" id="NEVH01011881">
    <property type="protein sequence ID" value="PNF31361.1"/>
    <property type="molecule type" value="Genomic_DNA"/>
</dbReference>
<feature type="signal peptide" evidence="1">
    <location>
        <begin position="1"/>
        <end position="15"/>
    </location>
</feature>
<dbReference type="AlphaFoldDB" id="A0A2J7QRY6"/>
<gene>
    <name evidence="2" type="ORF">B7P43_G10063</name>
</gene>
<evidence type="ECO:0000313" key="2">
    <source>
        <dbReference type="EMBL" id="PNF31361.1"/>
    </source>
</evidence>
<organism evidence="2 3">
    <name type="scientific">Cryptotermes secundus</name>
    <dbReference type="NCBI Taxonomy" id="105785"/>
    <lineage>
        <taxon>Eukaryota</taxon>
        <taxon>Metazoa</taxon>
        <taxon>Ecdysozoa</taxon>
        <taxon>Arthropoda</taxon>
        <taxon>Hexapoda</taxon>
        <taxon>Insecta</taxon>
        <taxon>Pterygota</taxon>
        <taxon>Neoptera</taxon>
        <taxon>Polyneoptera</taxon>
        <taxon>Dictyoptera</taxon>
        <taxon>Blattodea</taxon>
        <taxon>Blattoidea</taxon>
        <taxon>Termitoidae</taxon>
        <taxon>Kalotermitidae</taxon>
        <taxon>Cryptotermitinae</taxon>
        <taxon>Cryptotermes</taxon>
    </lineage>
</organism>
<accession>A0A2J7QRY6</accession>
<protein>
    <submittedName>
        <fullName evidence="2">Uncharacterized protein</fullName>
    </submittedName>
</protein>
<evidence type="ECO:0000256" key="1">
    <source>
        <dbReference type="SAM" id="SignalP"/>
    </source>
</evidence>
<dbReference type="InParanoid" id="A0A2J7QRY6"/>
<name>A0A2J7QRY6_9NEOP</name>
<dbReference type="Proteomes" id="UP000235965">
    <property type="component" value="Unassembled WGS sequence"/>
</dbReference>
<feature type="chain" id="PRO_5014443473" evidence="1">
    <location>
        <begin position="16"/>
        <end position="57"/>
    </location>
</feature>
<reference evidence="2 3" key="1">
    <citation type="submission" date="2017-12" db="EMBL/GenBank/DDBJ databases">
        <title>Hemimetabolous genomes reveal molecular basis of termite eusociality.</title>
        <authorList>
            <person name="Harrison M.C."/>
            <person name="Jongepier E."/>
            <person name="Robertson H.M."/>
            <person name="Arning N."/>
            <person name="Bitard-Feildel T."/>
            <person name="Chao H."/>
            <person name="Childers C.P."/>
            <person name="Dinh H."/>
            <person name="Doddapaneni H."/>
            <person name="Dugan S."/>
            <person name="Gowin J."/>
            <person name="Greiner C."/>
            <person name="Han Y."/>
            <person name="Hu H."/>
            <person name="Hughes D.S.T."/>
            <person name="Huylmans A.-K."/>
            <person name="Kemena C."/>
            <person name="Kremer L.P.M."/>
            <person name="Lee S.L."/>
            <person name="Lopez-Ezquerra A."/>
            <person name="Mallet L."/>
            <person name="Monroy-Kuhn J.M."/>
            <person name="Moser A."/>
            <person name="Murali S.C."/>
            <person name="Muzny D.M."/>
            <person name="Otani S."/>
            <person name="Piulachs M.-D."/>
            <person name="Poelchau M."/>
            <person name="Qu J."/>
            <person name="Schaub F."/>
            <person name="Wada-Katsumata A."/>
            <person name="Worley K.C."/>
            <person name="Xie Q."/>
            <person name="Ylla G."/>
            <person name="Poulsen M."/>
            <person name="Gibbs R.A."/>
            <person name="Schal C."/>
            <person name="Richards S."/>
            <person name="Belles X."/>
            <person name="Korb J."/>
            <person name="Bornberg-Bauer E."/>
        </authorList>
    </citation>
    <scope>NUCLEOTIDE SEQUENCE [LARGE SCALE GENOMIC DNA]</scope>
    <source>
        <tissue evidence="2">Whole body</tissue>
    </source>
</reference>